<evidence type="ECO:0000313" key="3">
    <source>
        <dbReference type="Proteomes" id="UP000324222"/>
    </source>
</evidence>
<dbReference type="EMBL" id="VSRR010098204">
    <property type="protein sequence ID" value="MPC94361.1"/>
    <property type="molecule type" value="Genomic_DNA"/>
</dbReference>
<feature type="compositionally biased region" description="Polar residues" evidence="1">
    <location>
        <begin position="141"/>
        <end position="152"/>
    </location>
</feature>
<comment type="caution">
    <text evidence="2">The sequence shown here is derived from an EMBL/GenBank/DDBJ whole genome shotgun (WGS) entry which is preliminary data.</text>
</comment>
<dbReference type="AlphaFoldDB" id="A0A5B7J915"/>
<feature type="compositionally biased region" description="Basic residues" evidence="1">
    <location>
        <begin position="191"/>
        <end position="215"/>
    </location>
</feature>
<proteinExistence type="predicted"/>
<gene>
    <name evidence="2" type="ORF">E2C01_089528</name>
</gene>
<accession>A0A5B7J915</accession>
<organism evidence="2 3">
    <name type="scientific">Portunus trituberculatus</name>
    <name type="common">Swimming crab</name>
    <name type="synonym">Neptunus trituberculatus</name>
    <dbReference type="NCBI Taxonomy" id="210409"/>
    <lineage>
        <taxon>Eukaryota</taxon>
        <taxon>Metazoa</taxon>
        <taxon>Ecdysozoa</taxon>
        <taxon>Arthropoda</taxon>
        <taxon>Crustacea</taxon>
        <taxon>Multicrustacea</taxon>
        <taxon>Malacostraca</taxon>
        <taxon>Eumalacostraca</taxon>
        <taxon>Eucarida</taxon>
        <taxon>Decapoda</taxon>
        <taxon>Pleocyemata</taxon>
        <taxon>Brachyura</taxon>
        <taxon>Eubrachyura</taxon>
        <taxon>Portunoidea</taxon>
        <taxon>Portunidae</taxon>
        <taxon>Portuninae</taxon>
        <taxon>Portunus</taxon>
    </lineage>
</organism>
<feature type="region of interest" description="Disordered" evidence="1">
    <location>
        <begin position="63"/>
        <end position="215"/>
    </location>
</feature>
<evidence type="ECO:0000256" key="1">
    <source>
        <dbReference type="SAM" id="MobiDB-lite"/>
    </source>
</evidence>
<sequence length="215" mass="24376">MTDIVKRWKRHKSNHGVKITVNDVRNRPWDAPSIFVTMDCAAGLVPLPFEVQTEQEGQQYPALNFRFGSPDDEPDTALPSSAPATPSTRQDLHSPSPTMQGDDPASLYEYNYESDLEEEENKERESDGQLPTPFQPAFEFQDSQTELLSSQVYDYRSSTEAPSTPPTPISLLSQHTTPVPSPTPPMVRPRASSRRRGSPRDMRHRRKHRGGYRRI</sequence>
<reference evidence="2 3" key="1">
    <citation type="submission" date="2019-05" db="EMBL/GenBank/DDBJ databases">
        <title>Another draft genome of Portunus trituberculatus and its Hox gene families provides insights of decapod evolution.</title>
        <authorList>
            <person name="Jeong J.-H."/>
            <person name="Song I."/>
            <person name="Kim S."/>
            <person name="Choi T."/>
            <person name="Kim D."/>
            <person name="Ryu S."/>
            <person name="Kim W."/>
        </authorList>
    </citation>
    <scope>NUCLEOTIDE SEQUENCE [LARGE SCALE GENOMIC DNA]</scope>
    <source>
        <tissue evidence="2">Muscle</tissue>
    </source>
</reference>
<protein>
    <submittedName>
        <fullName evidence="2">Uncharacterized protein</fullName>
    </submittedName>
</protein>
<dbReference type="Proteomes" id="UP000324222">
    <property type="component" value="Unassembled WGS sequence"/>
</dbReference>
<feature type="compositionally biased region" description="Polar residues" evidence="1">
    <location>
        <begin position="78"/>
        <end position="99"/>
    </location>
</feature>
<name>A0A5B7J915_PORTR</name>
<evidence type="ECO:0000313" key="2">
    <source>
        <dbReference type="EMBL" id="MPC94361.1"/>
    </source>
</evidence>
<keyword evidence="3" id="KW-1185">Reference proteome</keyword>
<feature type="compositionally biased region" description="Low complexity" evidence="1">
    <location>
        <begin position="169"/>
        <end position="178"/>
    </location>
</feature>